<dbReference type="HOGENOM" id="CLU_1230537_0_0_1"/>
<accession>W9CL76</accession>
<evidence type="ECO:0000313" key="1">
    <source>
        <dbReference type="EMBL" id="ESZ95394.1"/>
    </source>
</evidence>
<dbReference type="OrthoDB" id="3543113at2759"/>
<sequence length="225" mass="26394">MHHAWGIDDIRYLIFEFFTPRGLAHLAQTCNYFFDLATHELWKVITSFSPFIFCLPPDFSRRPLQTADIKRLNFYSSKVRHISLLGRTGAKAIRLPFHDQKRRPKDPAKLWKDLWGEIAKLRPRSDFLPNIQSIRMDDVGEAILMPLMEISGSNITKIYMRAIHYKPEPFISNFLDQLQCAPRLEYLFVKDGEDFVPPKLIIQSPLKHLRLDPRIHAGKFEYLTL</sequence>
<keyword evidence="2" id="KW-1185">Reference proteome</keyword>
<dbReference type="EMBL" id="AYSA01000188">
    <property type="protein sequence ID" value="ESZ95394.1"/>
    <property type="molecule type" value="Genomic_DNA"/>
</dbReference>
<name>W9CL76_SCLBF</name>
<dbReference type="InterPro" id="IPR036047">
    <property type="entry name" value="F-box-like_dom_sf"/>
</dbReference>
<dbReference type="AlphaFoldDB" id="W9CL76"/>
<organism evidence="1 2">
    <name type="scientific">Sclerotinia borealis (strain F-4128)</name>
    <dbReference type="NCBI Taxonomy" id="1432307"/>
    <lineage>
        <taxon>Eukaryota</taxon>
        <taxon>Fungi</taxon>
        <taxon>Dikarya</taxon>
        <taxon>Ascomycota</taxon>
        <taxon>Pezizomycotina</taxon>
        <taxon>Leotiomycetes</taxon>
        <taxon>Helotiales</taxon>
        <taxon>Sclerotiniaceae</taxon>
        <taxon>Sclerotinia</taxon>
    </lineage>
</organism>
<proteinExistence type="predicted"/>
<comment type="caution">
    <text evidence="1">The sequence shown here is derived from an EMBL/GenBank/DDBJ whole genome shotgun (WGS) entry which is preliminary data.</text>
</comment>
<protein>
    <recommendedName>
        <fullName evidence="3">F-box domain-containing protein</fullName>
    </recommendedName>
</protein>
<evidence type="ECO:0008006" key="3">
    <source>
        <dbReference type="Google" id="ProtNLM"/>
    </source>
</evidence>
<dbReference type="SUPFAM" id="SSF81383">
    <property type="entry name" value="F-box domain"/>
    <property type="match status" value="1"/>
</dbReference>
<reference evidence="1 2" key="1">
    <citation type="journal article" date="2014" name="Genome Announc.">
        <title>Draft genome sequence of Sclerotinia borealis, a psychrophilic plant pathogenic fungus.</title>
        <authorList>
            <person name="Mardanov A.V."/>
            <person name="Beletsky A.V."/>
            <person name="Kadnikov V.V."/>
            <person name="Ignatov A.N."/>
            <person name="Ravin N.V."/>
        </authorList>
    </citation>
    <scope>NUCLEOTIDE SEQUENCE [LARGE SCALE GENOMIC DNA]</scope>
    <source>
        <strain evidence="2">F-4157</strain>
    </source>
</reference>
<evidence type="ECO:0000313" key="2">
    <source>
        <dbReference type="Proteomes" id="UP000019487"/>
    </source>
</evidence>
<dbReference type="Proteomes" id="UP000019487">
    <property type="component" value="Unassembled WGS sequence"/>
</dbReference>
<gene>
    <name evidence="1" type="ORF">SBOR_4250</name>
</gene>